<dbReference type="Pfam" id="PF16900">
    <property type="entry name" value="REPA_OB_2"/>
    <property type="match status" value="1"/>
</dbReference>
<evidence type="ECO:0000313" key="4">
    <source>
        <dbReference type="Proteomes" id="UP001213000"/>
    </source>
</evidence>
<name>A0AAD5YP89_9AGAR</name>
<gene>
    <name evidence="3" type="ORF">NP233_g7267</name>
</gene>
<dbReference type="PANTHER" id="PTHR47165">
    <property type="entry name" value="OS03G0429900 PROTEIN"/>
    <property type="match status" value="1"/>
</dbReference>
<comment type="caution">
    <text evidence="3">The sequence shown here is derived from an EMBL/GenBank/DDBJ whole genome shotgun (WGS) entry which is preliminary data.</text>
</comment>
<feature type="domain" description="Replication protein A OB" evidence="2">
    <location>
        <begin position="1562"/>
        <end position="1606"/>
    </location>
</feature>
<sequence>MDHPLTLKGISQLLHMTGKIHETNVVAQILIPTWPDYDMLQEIDPIVTDGGKLEVVISDGNHYTQAYIAVERDELLEPFRDLAVIRIRRAIFCNAKHSRRLILENPEFLKKSGQVIGRPYSGMPEIQELPRNATPIAALRYFKNWEVPRIRVLVTYKSELNDPRDTPVRTHFFVHLLDESSEIRAYARELVAEELYDRLTPGKTYYICGFQHSLYSRRHLHNLENQCSLDITRRTLIEDCDDMDEPLKLRFKFIPIPRLQKMPLPIVKEEIKDKDSGYRFWEKYAKASGVLPDFKVPISFADPLIKLPKREITIYDQSGVLLPVILWSYNADDFTATPGTIVAFRNARLTGSESYIDIEPEDSYQSSFVLSVITPSTVHIEPDVEERLALDRWRQVKRPELTQIPTNSVFIPIYPIDLIYLSSMRGSVHKSNGVSASVGSFKSFEVSKCTTVVVNGSGASIPLTPNGILKLMQLTGKFHEADVVVQVLHADFMSTTSSVAGLCAPRSPWTLKVIVSDGVHWMNATLITENRNLSQSLQHTAIMRVRRAICCKPRADKYKLFLEEPEIQEMETNEVIGGSQLASPSPPSKFSGNYVPLAALALFGAKDLPPLRVLVTYKSVLGDPRHLSKDIFFVVHLLDESGEVRVYADDVVSQGIYDRLAPGKMYYVSRLCAHSATHEFFSNLGSRLVYKFTKASVIEECINVHEPLKLHFNFIPIIKLRAVELRNQKHSWTREDPDDPLRKIEMFAKAGILLTVLLWSYNAEEFSALPGTIVAFRNTLLMESKKWIDGEEEEATETSFFLSVVTPSTIHLEPDVEERSALDQWRNLDRDFSTFPTKQGLFEYNIHSEYKYDPVNIFFQKVPLTPNGILKLMQLTGKVHKVNVVVQILHVEFDVSTTSSIPASYNQSRSMFDVIVSDGAHWIYATLTQVDRDLKHTSIVRVRKAMCCKSYFGVFKLIIERPDLHEIETNDVILAGSQLATPFPPSNFSGNSIPLAALAFFQTKDLPPLRVLVTYKSVLGDPRHLSKDIFFVVHLLDESTEMRAQGNSDLVSEDIYDRLTPGKMYYVSGLRMYHHATHDFFSNLKDRSTPRFTRASVIKECVDDIQEPLKLHFEFIPIPKLRAVELPNCKYPWTQETPEDALQRAEIFARGIDVIGVVQYVGPLEIIQERLGERNSPEGAIPRPRLADLPKREVRVFDQAGILLTVLLWSYNAEEFSALPGTIVAFRNALLMESKQWIDGKEEETTETSLFLSVVTPSTVHLEPDVEERFTDVVVKVSIPEQDGMGCMWTMAYPMDPQIGRLDATVSDGVYKATVILYVSDRRKLEALGQCVVIRVREAMCCILLDGQPHLIIMDPALIEPGPPDGFGTPVPPSLLVEFRRKSRPDSRARVFESRLNDPRRINRKTSYIVHLLDESSEIRAYAEGEVARETYDRLVTGKTYRISGFQKHGIKELDPFLSLKNGNTIRFTRATTIQECNDEDNPSLRFNFTSIPGLLEVQLTHSRLLDWVPWETRNNRAVENFAVGIDMIGVILEIGPIENFWDSSNLIARKPGTIWGSQVRPALPRRELSICDEAGFFLNVVLWSYNAEEFNAERGDIVAFRNARFTQTRTWIEEDKESDEYSFDLSVITPSTVHVEPDVRERLALAQWFGKFKGSLQQFCPATISKRAEGED</sequence>
<proteinExistence type="predicted"/>
<dbReference type="GO" id="GO:0003677">
    <property type="term" value="F:DNA binding"/>
    <property type="evidence" value="ECO:0007669"/>
    <property type="project" value="UniProtKB-KW"/>
</dbReference>
<keyword evidence="4" id="KW-1185">Reference proteome</keyword>
<reference evidence="3" key="1">
    <citation type="submission" date="2022-07" db="EMBL/GenBank/DDBJ databases">
        <title>Genome Sequence of Leucocoprinus birnbaumii.</title>
        <authorList>
            <person name="Buettner E."/>
        </authorList>
    </citation>
    <scope>NUCLEOTIDE SEQUENCE</scope>
    <source>
        <strain evidence="3">VT141</strain>
    </source>
</reference>
<keyword evidence="1" id="KW-0238">DNA-binding</keyword>
<dbReference type="InterPro" id="IPR031657">
    <property type="entry name" value="REPA_OB_2"/>
</dbReference>
<dbReference type="Gene3D" id="2.40.50.140">
    <property type="entry name" value="Nucleic acid-binding proteins"/>
    <property type="match status" value="6"/>
</dbReference>
<evidence type="ECO:0000259" key="2">
    <source>
        <dbReference type="Pfam" id="PF16900"/>
    </source>
</evidence>
<evidence type="ECO:0000313" key="3">
    <source>
        <dbReference type="EMBL" id="KAJ3566011.1"/>
    </source>
</evidence>
<dbReference type="Proteomes" id="UP001213000">
    <property type="component" value="Unassembled WGS sequence"/>
</dbReference>
<accession>A0AAD5YP89</accession>
<evidence type="ECO:0000256" key="1">
    <source>
        <dbReference type="ARBA" id="ARBA00023125"/>
    </source>
</evidence>
<protein>
    <recommendedName>
        <fullName evidence="2">Replication protein A OB domain-containing protein</fullName>
    </recommendedName>
</protein>
<dbReference type="PANTHER" id="PTHR47165:SF4">
    <property type="entry name" value="OS03G0429900 PROTEIN"/>
    <property type="match status" value="1"/>
</dbReference>
<dbReference type="EMBL" id="JANIEX010000520">
    <property type="protein sequence ID" value="KAJ3566011.1"/>
    <property type="molecule type" value="Genomic_DNA"/>
</dbReference>
<organism evidence="3 4">
    <name type="scientific">Leucocoprinus birnbaumii</name>
    <dbReference type="NCBI Taxonomy" id="56174"/>
    <lineage>
        <taxon>Eukaryota</taxon>
        <taxon>Fungi</taxon>
        <taxon>Dikarya</taxon>
        <taxon>Basidiomycota</taxon>
        <taxon>Agaricomycotina</taxon>
        <taxon>Agaricomycetes</taxon>
        <taxon>Agaricomycetidae</taxon>
        <taxon>Agaricales</taxon>
        <taxon>Agaricineae</taxon>
        <taxon>Agaricaceae</taxon>
        <taxon>Leucocoprinus</taxon>
    </lineage>
</organism>
<dbReference type="SUPFAM" id="SSF50249">
    <property type="entry name" value="Nucleic acid-binding proteins"/>
    <property type="match status" value="5"/>
</dbReference>
<dbReference type="InterPro" id="IPR012340">
    <property type="entry name" value="NA-bd_OB-fold"/>
</dbReference>
<dbReference type="CDD" id="cd04475">
    <property type="entry name" value="RPA1_DBD_B"/>
    <property type="match status" value="1"/>
</dbReference>